<keyword evidence="1" id="KW-0238">DNA-binding</keyword>
<name>A0A8T1U072_9STRA</name>
<reference evidence="3" key="1">
    <citation type="submission" date="2021-01" db="EMBL/GenBank/DDBJ databases">
        <title>Phytophthora aleatoria, a newly-described species from Pinus radiata is distinct from Phytophthora cactorum isolates based on comparative genomics.</title>
        <authorList>
            <person name="Mcdougal R."/>
            <person name="Panda P."/>
            <person name="Williams N."/>
            <person name="Studholme D.J."/>
        </authorList>
    </citation>
    <scope>NUCLEOTIDE SEQUENCE</scope>
    <source>
        <strain evidence="3">NZFS 3830</strain>
    </source>
</reference>
<dbReference type="AlphaFoldDB" id="A0A8T1U072"/>
<dbReference type="EMBL" id="JAENGZ010001211">
    <property type="protein sequence ID" value="KAG6949745.1"/>
    <property type="molecule type" value="Genomic_DNA"/>
</dbReference>
<dbReference type="VEuPathDB" id="FungiDB:PC110_g20064"/>
<protein>
    <recommendedName>
        <fullName evidence="2">HTH CENPB-type domain-containing protein</fullName>
    </recommendedName>
</protein>
<organism evidence="3 4">
    <name type="scientific">Phytophthora cactorum</name>
    <dbReference type="NCBI Taxonomy" id="29920"/>
    <lineage>
        <taxon>Eukaryota</taxon>
        <taxon>Sar</taxon>
        <taxon>Stramenopiles</taxon>
        <taxon>Oomycota</taxon>
        <taxon>Peronosporomycetes</taxon>
        <taxon>Peronosporales</taxon>
        <taxon>Peronosporaceae</taxon>
        <taxon>Phytophthora</taxon>
    </lineage>
</organism>
<gene>
    <name evidence="3" type="ORF">JG687_00014659</name>
</gene>
<evidence type="ECO:0000259" key="2">
    <source>
        <dbReference type="PROSITE" id="PS51253"/>
    </source>
</evidence>
<dbReference type="Proteomes" id="UP000688947">
    <property type="component" value="Unassembled WGS sequence"/>
</dbReference>
<evidence type="ECO:0000256" key="1">
    <source>
        <dbReference type="ARBA" id="ARBA00023125"/>
    </source>
</evidence>
<dbReference type="Pfam" id="PF03221">
    <property type="entry name" value="HTH_Tnp_Tc5"/>
    <property type="match status" value="1"/>
</dbReference>
<dbReference type="InterPro" id="IPR006600">
    <property type="entry name" value="HTH_CenpB_DNA-bd_dom"/>
</dbReference>
<accession>A0A8T1U072</accession>
<feature type="domain" description="HTH CENPB-type" evidence="2">
    <location>
        <begin position="87"/>
        <end position="153"/>
    </location>
</feature>
<comment type="caution">
    <text evidence="3">The sequence shown here is derived from an EMBL/GenBank/DDBJ whole genome shotgun (WGS) entry which is preliminary data.</text>
</comment>
<dbReference type="OrthoDB" id="90421at2759"/>
<sequence>MARTGRLRKAGSSVTKLKQYKWVAKDYAYKLRVLEYLDTSTMPASMAECFRSSNFNSKQREVNAWKKLRAVIEAKVAGGSRYHQRCRTLGMGATLPVELEEQLVRWINELRADGVPVTSMMPKQAQELYRTSGPCIGLFKASWSWQKPLLRRH</sequence>
<dbReference type="GO" id="GO:0003677">
    <property type="term" value="F:DNA binding"/>
    <property type="evidence" value="ECO:0007669"/>
    <property type="project" value="UniProtKB-KW"/>
</dbReference>
<proteinExistence type="predicted"/>
<dbReference type="PROSITE" id="PS51253">
    <property type="entry name" value="HTH_CENPB"/>
    <property type="match status" value="1"/>
</dbReference>
<evidence type="ECO:0000313" key="4">
    <source>
        <dbReference type="Proteomes" id="UP000688947"/>
    </source>
</evidence>
<evidence type="ECO:0000313" key="3">
    <source>
        <dbReference type="EMBL" id="KAG6949745.1"/>
    </source>
</evidence>